<evidence type="ECO:0000256" key="4">
    <source>
        <dbReference type="ARBA" id="ARBA00022643"/>
    </source>
</evidence>
<evidence type="ECO:0000256" key="7">
    <source>
        <dbReference type="ARBA" id="ARBA00022884"/>
    </source>
</evidence>
<keyword evidence="3 11" id="KW-0285">Flavoprotein</keyword>
<comment type="cofactor">
    <cofactor evidence="11 13">
        <name>FMN</name>
        <dbReference type="ChEBI" id="CHEBI:58210"/>
    </cofactor>
</comment>
<evidence type="ECO:0000256" key="6">
    <source>
        <dbReference type="ARBA" id="ARBA00022857"/>
    </source>
</evidence>
<dbReference type="EMBL" id="DF820465">
    <property type="protein sequence ID" value="GAK57103.1"/>
    <property type="molecule type" value="Genomic_DNA"/>
</dbReference>
<dbReference type="InterPro" id="IPR024036">
    <property type="entry name" value="tRNA-dHydroUridine_Synthase_C"/>
</dbReference>
<keyword evidence="2" id="KW-0820">tRNA-binding</keyword>
<feature type="active site" description="Proton donor" evidence="12">
    <location>
        <position position="102"/>
    </location>
</feature>
<comment type="function">
    <text evidence="1 11">Catalyzes the synthesis of 5,6-dihydrouridine (D), a modified base found in the D-loop of most tRNAs, via the reduction of the C5-C6 double bond in target uridines.</text>
</comment>
<dbReference type="GO" id="GO:0050660">
    <property type="term" value="F:flavin adenine dinucleotide binding"/>
    <property type="evidence" value="ECO:0007669"/>
    <property type="project" value="InterPro"/>
</dbReference>
<dbReference type="GO" id="GO:0017150">
    <property type="term" value="F:tRNA dihydrouridine synthase activity"/>
    <property type="evidence" value="ECO:0007669"/>
    <property type="project" value="InterPro"/>
</dbReference>
<dbReference type="Pfam" id="PF01207">
    <property type="entry name" value="Dus"/>
    <property type="match status" value="1"/>
</dbReference>
<keyword evidence="5 11" id="KW-0819">tRNA processing</keyword>
<evidence type="ECO:0000259" key="14">
    <source>
        <dbReference type="Pfam" id="PF01207"/>
    </source>
</evidence>
<comment type="similarity">
    <text evidence="11">Belongs to the dus family.</text>
</comment>
<evidence type="ECO:0000256" key="13">
    <source>
        <dbReference type="PIRSR" id="PIRSR006621-2"/>
    </source>
</evidence>
<evidence type="ECO:0000256" key="12">
    <source>
        <dbReference type="PIRSR" id="PIRSR006621-1"/>
    </source>
</evidence>
<dbReference type="EC" id="1.3.1.-" evidence="11"/>
<dbReference type="InterPro" id="IPR001269">
    <property type="entry name" value="DUS_fam"/>
</dbReference>
<dbReference type="Proteomes" id="UP000030661">
    <property type="component" value="Unassembled WGS sequence"/>
</dbReference>
<dbReference type="HOGENOM" id="CLU_013299_0_3_0"/>
<evidence type="ECO:0000256" key="10">
    <source>
        <dbReference type="ARBA" id="ARBA00048802"/>
    </source>
</evidence>
<dbReference type="eggNOG" id="COG0042">
    <property type="taxonomic scope" value="Bacteria"/>
</dbReference>
<proteinExistence type="inferred from homology"/>
<evidence type="ECO:0000256" key="1">
    <source>
        <dbReference type="ARBA" id="ARBA00002790"/>
    </source>
</evidence>
<evidence type="ECO:0000313" key="16">
    <source>
        <dbReference type="Proteomes" id="UP000030661"/>
    </source>
</evidence>
<feature type="binding site" evidence="13">
    <location>
        <position position="71"/>
    </location>
    <ligand>
        <name>FMN</name>
        <dbReference type="ChEBI" id="CHEBI:58210"/>
    </ligand>
</feature>
<evidence type="ECO:0000256" key="9">
    <source>
        <dbReference type="ARBA" id="ARBA00048205"/>
    </source>
</evidence>
<dbReference type="GO" id="GO:0000049">
    <property type="term" value="F:tRNA binding"/>
    <property type="evidence" value="ECO:0007669"/>
    <property type="project" value="UniProtKB-KW"/>
</dbReference>
<evidence type="ECO:0000256" key="8">
    <source>
        <dbReference type="ARBA" id="ARBA00023002"/>
    </source>
</evidence>
<comment type="catalytic activity">
    <reaction evidence="9">
        <text>a 5,6-dihydrouridine in tRNA + NADP(+) = a uridine in tRNA + NADPH + H(+)</text>
        <dbReference type="Rhea" id="RHEA:23624"/>
        <dbReference type="Rhea" id="RHEA-COMP:13339"/>
        <dbReference type="Rhea" id="RHEA-COMP:13887"/>
        <dbReference type="ChEBI" id="CHEBI:15378"/>
        <dbReference type="ChEBI" id="CHEBI:57783"/>
        <dbReference type="ChEBI" id="CHEBI:58349"/>
        <dbReference type="ChEBI" id="CHEBI:65315"/>
        <dbReference type="ChEBI" id="CHEBI:74443"/>
    </reaction>
</comment>
<evidence type="ECO:0000313" key="15">
    <source>
        <dbReference type="EMBL" id="GAK57103.1"/>
    </source>
</evidence>
<dbReference type="NCBIfam" id="TIGR00737">
    <property type="entry name" value="nifR3_yhdG"/>
    <property type="match status" value="1"/>
</dbReference>
<feature type="binding site" evidence="13">
    <location>
        <position position="141"/>
    </location>
    <ligand>
        <name>FMN</name>
        <dbReference type="ChEBI" id="CHEBI:58210"/>
    </ligand>
</feature>
<dbReference type="PANTHER" id="PTHR45846">
    <property type="entry name" value="TRNA-DIHYDROURIDINE(47) SYNTHASE [NAD(P)(+)]-LIKE"/>
    <property type="match status" value="1"/>
</dbReference>
<dbReference type="PANTHER" id="PTHR45846:SF1">
    <property type="entry name" value="TRNA-DIHYDROURIDINE(47) SYNTHASE [NAD(P)(+)]-LIKE"/>
    <property type="match status" value="1"/>
</dbReference>
<dbReference type="InterPro" id="IPR004652">
    <property type="entry name" value="DusB-like"/>
</dbReference>
<keyword evidence="7" id="KW-0694">RNA-binding</keyword>
<dbReference type="InterPro" id="IPR013785">
    <property type="entry name" value="Aldolase_TIM"/>
</dbReference>
<dbReference type="SUPFAM" id="SSF51395">
    <property type="entry name" value="FMN-linked oxidoreductases"/>
    <property type="match status" value="1"/>
</dbReference>
<gene>
    <name evidence="15" type="ORF">U27_04067</name>
</gene>
<name>A0A081BXP8_VECG1</name>
<keyword evidence="8 11" id="KW-0560">Oxidoreductase</keyword>
<organism evidence="15 16">
    <name type="scientific">Vecturithrix granuli</name>
    <dbReference type="NCBI Taxonomy" id="1499967"/>
    <lineage>
        <taxon>Bacteria</taxon>
        <taxon>Candidatus Moduliflexota</taxon>
        <taxon>Candidatus Vecturitrichia</taxon>
        <taxon>Candidatus Vecturitrichales</taxon>
        <taxon>Candidatus Vecturitrichaceae</taxon>
        <taxon>Candidatus Vecturithrix</taxon>
    </lineage>
</organism>
<dbReference type="CDD" id="cd02801">
    <property type="entry name" value="DUS_like_FMN"/>
    <property type="match status" value="1"/>
</dbReference>
<keyword evidence="16" id="KW-1185">Reference proteome</keyword>
<dbReference type="Gene3D" id="3.20.20.70">
    <property type="entry name" value="Aldolase class I"/>
    <property type="match status" value="1"/>
</dbReference>
<sequence length="324" mass="36062">MIQIGSVQIATNIFLAPLSGCSDLAFRLIARECGAKFCFFEMVDAHSLLRPHPKRFDILRSSEQDRPIAGQLVGEKPELIRDAAQILIEQVPIMFLDINSACPVKKVVKKGAGAALLQEPQKLVQILSLLASSLSIPITVKLRIGYYQVDMPALLDLVKSCEANGASAIFLHGRTRDQLYSGDVNYEAIRAVKAAVTIPVFGSGNILTPELAKQMFDLTGCDGILVARGAFGNPWISRDIAYYLEHGTLPPEISFEERKSVLKRHLAYLREFRMCSPAGKIGFMRKVTLWYLKGFPNASRQRGLINTIPDYETLIRFIDEHMPQ</sequence>
<keyword evidence="6" id="KW-0521">NADP</keyword>
<evidence type="ECO:0000256" key="3">
    <source>
        <dbReference type="ARBA" id="ARBA00022630"/>
    </source>
</evidence>
<evidence type="ECO:0000256" key="5">
    <source>
        <dbReference type="ARBA" id="ARBA00022694"/>
    </source>
</evidence>
<dbReference type="AlphaFoldDB" id="A0A081BXP8"/>
<feature type="domain" description="DUS-like FMN-binding" evidence="14">
    <location>
        <begin position="15"/>
        <end position="310"/>
    </location>
</feature>
<evidence type="ECO:0000256" key="2">
    <source>
        <dbReference type="ARBA" id="ARBA00022555"/>
    </source>
</evidence>
<protein>
    <recommendedName>
        <fullName evidence="11">tRNA-dihydrouridine synthase</fullName>
        <ecNumber evidence="11">1.3.1.-</ecNumber>
    </recommendedName>
</protein>
<feature type="binding site" evidence="13">
    <location>
        <position position="172"/>
    </location>
    <ligand>
        <name>FMN</name>
        <dbReference type="ChEBI" id="CHEBI:58210"/>
    </ligand>
</feature>
<reference evidence="15 16" key="1">
    <citation type="journal article" date="2015" name="PeerJ">
        <title>First genomic representation of candidate bacterial phylum KSB3 points to enhanced environmental sensing as a trigger of wastewater bulking.</title>
        <authorList>
            <person name="Sekiguchi Y."/>
            <person name="Ohashi A."/>
            <person name="Parks D.H."/>
            <person name="Yamauchi T."/>
            <person name="Tyson G.W."/>
            <person name="Hugenholtz P."/>
        </authorList>
    </citation>
    <scope>NUCLEOTIDE SEQUENCE [LARGE SCALE GENOMIC DNA]</scope>
</reference>
<dbReference type="PIRSF" id="PIRSF006621">
    <property type="entry name" value="Dus"/>
    <property type="match status" value="1"/>
</dbReference>
<accession>A0A081BXP8</accession>
<dbReference type="InterPro" id="IPR035587">
    <property type="entry name" value="DUS-like_FMN-bd"/>
</dbReference>
<comment type="catalytic activity">
    <reaction evidence="10">
        <text>a 5,6-dihydrouridine in tRNA + NAD(+) = a uridine in tRNA + NADH + H(+)</text>
        <dbReference type="Rhea" id="RHEA:54452"/>
        <dbReference type="Rhea" id="RHEA-COMP:13339"/>
        <dbReference type="Rhea" id="RHEA-COMP:13887"/>
        <dbReference type="ChEBI" id="CHEBI:15378"/>
        <dbReference type="ChEBI" id="CHEBI:57540"/>
        <dbReference type="ChEBI" id="CHEBI:57945"/>
        <dbReference type="ChEBI" id="CHEBI:65315"/>
        <dbReference type="ChEBI" id="CHEBI:74443"/>
    </reaction>
</comment>
<keyword evidence="13" id="KW-0547">Nucleotide-binding</keyword>
<evidence type="ECO:0000256" key="11">
    <source>
        <dbReference type="PIRNR" id="PIRNR006621"/>
    </source>
</evidence>
<dbReference type="STRING" id="1499967.U27_04067"/>
<dbReference type="Gene3D" id="1.10.1200.80">
    <property type="entry name" value="Putative flavin oxidoreducatase, domain 2"/>
    <property type="match status" value="1"/>
</dbReference>
<keyword evidence="4 11" id="KW-0288">FMN</keyword>
<feature type="binding site" evidence="13">
    <location>
        <begin position="227"/>
        <end position="228"/>
    </location>
    <ligand>
        <name>FMN</name>
        <dbReference type="ChEBI" id="CHEBI:58210"/>
    </ligand>
</feature>